<sequence length="660" mass="72831">MYPLLAGAMPLSGIASTTPFLPNPCEVTDRSVVIIFLNGANDIFNTAVPLSQFSAYTQFRPSIYLPEQSLITLDDSLSDDQALGLHPRLSAFKNLYDDGLLTMVQGVGYDQPNRSHFKSTENWLTGSGGALQNERSGWMARFLEDRYPGYNGTPFDGEPDPLALLFGNTISTGFHSAAEHRLEINLSGQDPSGFYTMISSLGGAPIMDIPDTDHGAMLNHIQTISKSVNVYASRISDTFNNGTNSADYPNSSLGNQLKTIARMMAGGSRTKIYMASKGGWDNHNNMVQYNNNTEGTHANLLGDLSESVAAFQEDIQNMGLDNKVLTVIFSEFGRKIIQNGSRGTDHGTLSSMFLIGRGVDGGVIGNNINLSDQDNPGAPNPEQIQYDYRQVFSTVLQDWLGANDDSLSSTFKRQEYIANRPTFINESNLVPDACYYTPQPPVTCACIRVRLFLEGFYDPQLQQMHTQLLDRNALPNTQPYTAAPFNYNGTETVTTWPEDTVDWVLAELRTANNLAHTVARKAFLLRADGQLMGTDGTAGISFDGVPDGTYHLAVFHRNHLAVVSAEPVPTDSPNFQYDFTTSENRALGDRQLKITGQVWTMRSGDADHNHIVNNQDYNLWTTQQGQSAHYDNYDLNADGQIDANDFQLWRGNRSKLGQLK</sequence>
<gene>
    <name evidence="1" type="ORF">IX84_20525</name>
</gene>
<dbReference type="InterPro" id="IPR010869">
    <property type="entry name" value="DUF1501"/>
</dbReference>
<accession>A0A098S332</accession>
<dbReference type="Proteomes" id="UP000029736">
    <property type="component" value="Unassembled WGS sequence"/>
</dbReference>
<dbReference type="Pfam" id="PF07394">
    <property type="entry name" value="DUF1501"/>
    <property type="match status" value="1"/>
</dbReference>
<protein>
    <recommendedName>
        <fullName evidence="3">DUF1501 domain-containing protein</fullName>
    </recommendedName>
</protein>
<evidence type="ECO:0000313" key="1">
    <source>
        <dbReference type="EMBL" id="KGE86545.1"/>
    </source>
</evidence>
<dbReference type="PROSITE" id="PS00018">
    <property type="entry name" value="EF_HAND_1"/>
    <property type="match status" value="1"/>
</dbReference>
<proteinExistence type="predicted"/>
<dbReference type="AlphaFoldDB" id="A0A098S332"/>
<reference evidence="1 2" key="1">
    <citation type="journal article" date="2014" name="Int. J. Syst. Evol. Microbiol.">
        <title>Phaeodactylibacter xiamenensis gen. nov., sp. nov., a member of the family Saprospiraceae isolated from the marine alga Phaeodactylum tricornutum.</title>
        <authorList>
            <person name="Chen Z.Jr."/>
            <person name="Lei X."/>
            <person name="Lai Q."/>
            <person name="Li Y."/>
            <person name="Zhang B."/>
            <person name="Zhang J."/>
            <person name="Zhang H."/>
            <person name="Yang L."/>
            <person name="Zheng W."/>
            <person name="Tian Y."/>
            <person name="Yu Z."/>
            <person name="Xu H.Jr."/>
            <person name="Zheng T."/>
        </authorList>
    </citation>
    <scope>NUCLEOTIDE SEQUENCE [LARGE SCALE GENOMIC DNA]</scope>
    <source>
        <strain evidence="1 2">KD52</strain>
    </source>
</reference>
<keyword evidence="2" id="KW-1185">Reference proteome</keyword>
<name>A0A098S332_9BACT</name>
<dbReference type="EMBL" id="JPOS01000077">
    <property type="protein sequence ID" value="KGE86545.1"/>
    <property type="molecule type" value="Genomic_DNA"/>
</dbReference>
<evidence type="ECO:0008006" key="3">
    <source>
        <dbReference type="Google" id="ProtNLM"/>
    </source>
</evidence>
<dbReference type="PANTHER" id="PTHR43737">
    <property type="entry name" value="BLL7424 PROTEIN"/>
    <property type="match status" value="1"/>
</dbReference>
<comment type="caution">
    <text evidence="1">The sequence shown here is derived from an EMBL/GenBank/DDBJ whole genome shotgun (WGS) entry which is preliminary data.</text>
</comment>
<dbReference type="STRING" id="1524460.IX84_20525"/>
<dbReference type="InterPro" id="IPR018247">
    <property type="entry name" value="EF_Hand_1_Ca_BS"/>
</dbReference>
<dbReference type="PANTHER" id="PTHR43737:SF1">
    <property type="entry name" value="DUF1501 DOMAIN-CONTAINING PROTEIN"/>
    <property type="match status" value="1"/>
</dbReference>
<evidence type="ECO:0000313" key="2">
    <source>
        <dbReference type="Proteomes" id="UP000029736"/>
    </source>
</evidence>
<organism evidence="1 2">
    <name type="scientific">Phaeodactylibacter xiamenensis</name>
    <dbReference type="NCBI Taxonomy" id="1524460"/>
    <lineage>
        <taxon>Bacteria</taxon>
        <taxon>Pseudomonadati</taxon>
        <taxon>Bacteroidota</taxon>
        <taxon>Saprospiria</taxon>
        <taxon>Saprospirales</taxon>
        <taxon>Haliscomenobacteraceae</taxon>
        <taxon>Phaeodactylibacter</taxon>
    </lineage>
</organism>